<gene>
    <name evidence="1" type="ORF">DM194_15250</name>
</gene>
<sequence length="64" mass="6793">MSNDIVGIDLDAVLVLTCTGGLYGLGRRTDGEPSEEAVSHLRRAMVDWGFGRCLSPTADTEVAP</sequence>
<evidence type="ECO:0000313" key="1">
    <source>
        <dbReference type="EMBL" id="AWU95651.1"/>
    </source>
</evidence>
<dbReference type="AlphaFoldDB" id="A0A2U9S9K5"/>
<geneLocation type="plasmid" evidence="1 2">
    <name>unnamed1</name>
</geneLocation>
<proteinExistence type="predicted"/>
<keyword evidence="2" id="KW-1185">Reference proteome</keyword>
<name>A0A2U9S9K5_9PROT</name>
<evidence type="ECO:0000313" key="2">
    <source>
        <dbReference type="Proteomes" id="UP000249605"/>
    </source>
</evidence>
<dbReference type="Proteomes" id="UP000249605">
    <property type="component" value="Plasmid unnamed1"/>
</dbReference>
<reference evidence="1 2" key="1">
    <citation type="submission" date="2018-06" db="EMBL/GenBank/DDBJ databases">
        <title>Complete genome sequencing of Azospirillum sp. M2T2B2.</title>
        <authorList>
            <person name="Heo J."/>
            <person name="Kim S.-J."/>
            <person name="Kwon S.-W."/>
            <person name="Anandham R."/>
        </authorList>
    </citation>
    <scope>NUCLEOTIDE SEQUENCE [LARGE SCALE GENOMIC DNA]</scope>
    <source>
        <strain evidence="1 2">M2T2B2</strain>
        <plasmid evidence="1 2">unnamed1</plasmid>
    </source>
</reference>
<dbReference type="EMBL" id="CP029830">
    <property type="protein sequence ID" value="AWU95651.1"/>
    <property type="molecule type" value="Genomic_DNA"/>
</dbReference>
<organism evidence="1 2">
    <name type="scientific">Azospirillum ramasamyi</name>
    <dbReference type="NCBI Taxonomy" id="682998"/>
    <lineage>
        <taxon>Bacteria</taxon>
        <taxon>Pseudomonadati</taxon>
        <taxon>Pseudomonadota</taxon>
        <taxon>Alphaproteobacteria</taxon>
        <taxon>Rhodospirillales</taxon>
        <taxon>Azospirillaceae</taxon>
        <taxon>Azospirillum</taxon>
    </lineage>
</organism>
<protein>
    <submittedName>
        <fullName evidence="1">Uncharacterized protein</fullName>
    </submittedName>
</protein>
<dbReference type="RefSeq" id="WP_111068409.1">
    <property type="nucleotide sequence ID" value="NZ_CP029830.1"/>
</dbReference>
<keyword evidence="1" id="KW-0614">Plasmid</keyword>
<dbReference type="KEGG" id="azm:DM194_15250"/>
<accession>A0A2U9S9K5</accession>